<dbReference type="EMBL" id="SJPT01000015">
    <property type="protein sequence ID" value="TWU17113.1"/>
    <property type="molecule type" value="Genomic_DNA"/>
</dbReference>
<dbReference type="Pfam" id="PF00072">
    <property type="entry name" value="Response_reg"/>
    <property type="match status" value="1"/>
</dbReference>
<evidence type="ECO:0000259" key="2">
    <source>
        <dbReference type="PROSITE" id="PS50110"/>
    </source>
</evidence>
<dbReference type="GO" id="GO:0000160">
    <property type="term" value="P:phosphorelay signal transduction system"/>
    <property type="evidence" value="ECO:0007669"/>
    <property type="project" value="InterPro"/>
</dbReference>
<dbReference type="InterPro" id="IPR011006">
    <property type="entry name" value="CheY-like_superfamily"/>
</dbReference>
<dbReference type="AlphaFoldDB" id="A0A5C6BXT2"/>
<evidence type="ECO:0000313" key="4">
    <source>
        <dbReference type="Proteomes" id="UP000316304"/>
    </source>
</evidence>
<dbReference type="PANTHER" id="PTHR43228">
    <property type="entry name" value="TWO-COMPONENT RESPONSE REGULATOR"/>
    <property type="match status" value="1"/>
</dbReference>
<dbReference type="CDD" id="cd17546">
    <property type="entry name" value="REC_hyHK_CKI1_RcsC-like"/>
    <property type="match status" value="1"/>
</dbReference>
<dbReference type="OrthoDB" id="9813953at2"/>
<dbReference type="SUPFAM" id="SSF52172">
    <property type="entry name" value="CheY-like"/>
    <property type="match status" value="1"/>
</dbReference>
<keyword evidence="1" id="KW-0597">Phosphoprotein</keyword>
<evidence type="ECO:0000256" key="1">
    <source>
        <dbReference type="PROSITE-ProRule" id="PRU00169"/>
    </source>
</evidence>
<protein>
    <submittedName>
        <fullName evidence="3">Response regulator MprA</fullName>
    </submittedName>
</protein>
<evidence type="ECO:0000313" key="3">
    <source>
        <dbReference type="EMBL" id="TWU17113.1"/>
    </source>
</evidence>
<dbReference type="InterPro" id="IPR052048">
    <property type="entry name" value="ST_Response_Regulator"/>
</dbReference>
<accession>A0A5C6BXT2</accession>
<proteinExistence type="predicted"/>
<dbReference type="PANTHER" id="PTHR43228:SF1">
    <property type="entry name" value="TWO-COMPONENT RESPONSE REGULATOR ARR22"/>
    <property type="match status" value="1"/>
</dbReference>
<name>A0A5C6BXT2_9BACT</name>
<dbReference type="SMART" id="SM00448">
    <property type="entry name" value="REC"/>
    <property type="match status" value="1"/>
</dbReference>
<dbReference type="InterPro" id="IPR001789">
    <property type="entry name" value="Sig_transdc_resp-reg_receiver"/>
</dbReference>
<keyword evidence="4" id="KW-1185">Reference proteome</keyword>
<dbReference type="PROSITE" id="PS50110">
    <property type="entry name" value="RESPONSE_REGULATORY"/>
    <property type="match status" value="1"/>
</dbReference>
<dbReference type="Gene3D" id="3.40.50.2300">
    <property type="match status" value="1"/>
</dbReference>
<feature type="domain" description="Response regulatory" evidence="2">
    <location>
        <begin position="14"/>
        <end position="129"/>
    </location>
</feature>
<gene>
    <name evidence="3" type="primary">mprA_3</name>
    <name evidence="3" type="ORF">Pla52o_54510</name>
</gene>
<feature type="modified residue" description="4-aspartylphosphate" evidence="1">
    <location>
        <position position="63"/>
    </location>
</feature>
<comment type="caution">
    <text evidence="3">The sequence shown here is derived from an EMBL/GenBank/DDBJ whole genome shotgun (WGS) entry which is preliminary data.</text>
</comment>
<dbReference type="RefSeq" id="WP_146597356.1">
    <property type="nucleotide sequence ID" value="NZ_SJPT01000015.1"/>
</dbReference>
<dbReference type="Proteomes" id="UP000316304">
    <property type="component" value="Unassembled WGS sequence"/>
</dbReference>
<organism evidence="3 4">
    <name type="scientific">Novipirellula galeiformis</name>
    <dbReference type="NCBI Taxonomy" id="2528004"/>
    <lineage>
        <taxon>Bacteria</taxon>
        <taxon>Pseudomonadati</taxon>
        <taxon>Planctomycetota</taxon>
        <taxon>Planctomycetia</taxon>
        <taxon>Pirellulales</taxon>
        <taxon>Pirellulaceae</taxon>
        <taxon>Novipirellula</taxon>
    </lineage>
</organism>
<sequence length="141" mass="15243">MATASSLNTDTTAPGLLVEDNMLVQQSLRHALNILGFPSKVAQDGIEAMEMLRSEPFSFVLMDVQMPGKGGIDVLLELRQLDCPNTQVPVVIMSGNESESVIAFRSGANEFLTKPISVKLLAETIQRLKDGKNSHGKDSSN</sequence>
<reference evidence="3 4" key="1">
    <citation type="submission" date="2019-02" db="EMBL/GenBank/DDBJ databases">
        <title>Deep-cultivation of Planctomycetes and their phenomic and genomic characterization uncovers novel biology.</title>
        <authorList>
            <person name="Wiegand S."/>
            <person name="Jogler M."/>
            <person name="Boedeker C."/>
            <person name="Pinto D."/>
            <person name="Vollmers J."/>
            <person name="Rivas-Marin E."/>
            <person name="Kohn T."/>
            <person name="Peeters S.H."/>
            <person name="Heuer A."/>
            <person name="Rast P."/>
            <person name="Oberbeckmann S."/>
            <person name="Bunk B."/>
            <person name="Jeske O."/>
            <person name="Meyerdierks A."/>
            <person name="Storesund J.E."/>
            <person name="Kallscheuer N."/>
            <person name="Luecker S."/>
            <person name="Lage O.M."/>
            <person name="Pohl T."/>
            <person name="Merkel B.J."/>
            <person name="Hornburger P."/>
            <person name="Mueller R.-W."/>
            <person name="Bruemmer F."/>
            <person name="Labrenz M."/>
            <person name="Spormann A.M."/>
            <person name="Op Den Camp H."/>
            <person name="Overmann J."/>
            <person name="Amann R."/>
            <person name="Jetten M.S.M."/>
            <person name="Mascher T."/>
            <person name="Medema M.H."/>
            <person name="Devos D.P."/>
            <person name="Kaster A.-K."/>
            <person name="Ovreas L."/>
            <person name="Rohde M."/>
            <person name="Galperin M.Y."/>
            <person name="Jogler C."/>
        </authorList>
    </citation>
    <scope>NUCLEOTIDE SEQUENCE [LARGE SCALE GENOMIC DNA]</scope>
    <source>
        <strain evidence="3 4">Pla52o</strain>
    </source>
</reference>